<keyword evidence="4" id="KW-1185">Reference proteome</keyword>
<dbReference type="PANTHER" id="PTHR43428">
    <property type="entry name" value="ARSENATE REDUCTASE"/>
    <property type="match status" value="1"/>
</dbReference>
<accession>B8DZ86</accession>
<evidence type="ECO:0000313" key="4">
    <source>
        <dbReference type="Proteomes" id="UP000007719"/>
    </source>
</evidence>
<evidence type="ECO:0000259" key="2">
    <source>
        <dbReference type="SMART" id="SM00226"/>
    </source>
</evidence>
<name>B8DZ86_DICTD</name>
<dbReference type="FunCoup" id="B8DZ86">
    <property type="interactions" value="143"/>
</dbReference>
<dbReference type="InterPro" id="IPR023485">
    <property type="entry name" value="Ptyr_pPase"/>
</dbReference>
<dbReference type="AlphaFoldDB" id="B8DZ86"/>
<dbReference type="Pfam" id="PF01451">
    <property type="entry name" value="LMWPc"/>
    <property type="match status" value="1"/>
</dbReference>
<proteinExistence type="predicted"/>
<dbReference type="EMBL" id="CP001251">
    <property type="protein sequence ID" value="ACK41819.1"/>
    <property type="molecule type" value="Genomic_DNA"/>
</dbReference>
<dbReference type="InParanoid" id="B8DZ86"/>
<dbReference type="SUPFAM" id="SSF52788">
    <property type="entry name" value="Phosphotyrosine protein phosphatases I"/>
    <property type="match status" value="1"/>
</dbReference>
<dbReference type="InterPro" id="IPR036196">
    <property type="entry name" value="Ptyr_pPase_sf"/>
</dbReference>
<feature type="domain" description="Phosphotyrosine protein phosphatase I" evidence="2">
    <location>
        <begin position="4"/>
        <end position="137"/>
    </location>
</feature>
<dbReference type="CDD" id="cd16345">
    <property type="entry name" value="LMWP_ArsC"/>
    <property type="match status" value="1"/>
</dbReference>
<dbReference type="PATRIC" id="fig|515635.4.peg.559"/>
<dbReference type="Proteomes" id="UP000007719">
    <property type="component" value="Chromosome"/>
</dbReference>
<dbReference type="EnsemblBacteria" id="ACK41819">
    <property type="protein sequence ID" value="ACK41819"/>
    <property type="gene ID" value="Dtur_0526"/>
</dbReference>
<dbReference type="PANTHER" id="PTHR43428:SF1">
    <property type="entry name" value="ARSENATE REDUCTASE"/>
    <property type="match status" value="1"/>
</dbReference>
<dbReference type="KEGG" id="dtu:Dtur_0526"/>
<dbReference type="HOGENOM" id="CLU_071415_3_2_0"/>
<dbReference type="OrthoDB" id="9793058at2"/>
<evidence type="ECO:0000256" key="1">
    <source>
        <dbReference type="ARBA" id="ARBA00022849"/>
    </source>
</evidence>
<dbReference type="Gene3D" id="3.40.50.2300">
    <property type="match status" value="1"/>
</dbReference>
<keyword evidence="1" id="KW-0059">Arsenical resistance</keyword>
<organism evidence="3 4">
    <name type="scientific">Dictyoglomus turgidum (strain DSM 6724 / Z-1310)</name>
    <dbReference type="NCBI Taxonomy" id="515635"/>
    <lineage>
        <taxon>Bacteria</taxon>
        <taxon>Pseudomonadati</taxon>
        <taxon>Dictyoglomota</taxon>
        <taxon>Dictyoglomia</taxon>
        <taxon>Dictyoglomales</taxon>
        <taxon>Dictyoglomaceae</taxon>
        <taxon>Dictyoglomus</taxon>
    </lineage>
</organism>
<protein>
    <submittedName>
        <fullName evidence="3">Protein-tyrosine phosphatase, low molecular weight</fullName>
    </submittedName>
</protein>
<sequence length="152" mass="17503">MIKKRILFICTHNSARSQMAEGIVNALYRDRYEAYSAGTEPKGVNPLAIEVLKEIGIDISHHRSKSIEEFKGQEFDYVVTVCDNAKENCPFFPGGKRYIHRGFMDPASVEGSYEEKLSAFRKVRDEILNWVKEFFIENKEEGVSFFTPLNKI</sequence>
<dbReference type="RefSeq" id="WP_012582904.1">
    <property type="nucleotide sequence ID" value="NC_011661.1"/>
</dbReference>
<evidence type="ECO:0000313" key="3">
    <source>
        <dbReference type="EMBL" id="ACK41819.1"/>
    </source>
</evidence>
<reference evidence="4" key="1">
    <citation type="journal article" date="2016" name="Front. Microbiol.">
        <title>The complete genome sequence of hyperthermophile Dictyoglomus turgidum DSM 6724 reveals a specialized carbohydrate fermentor.</title>
        <authorList>
            <person name="Brumm P.J."/>
            <person name="Gowda K."/>
            <person name="Robb F.T."/>
            <person name="Mead D.A."/>
        </authorList>
    </citation>
    <scope>NUCLEOTIDE SEQUENCE [LARGE SCALE GENOMIC DNA]</scope>
    <source>
        <strain evidence="4">DSM 6724 / Z-1310</strain>
    </source>
</reference>
<dbReference type="GO" id="GO:0046685">
    <property type="term" value="P:response to arsenic-containing substance"/>
    <property type="evidence" value="ECO:0007669"/>
    <property type="project" value="UniProtKB-KW"/>
</dbReference>
<gene>
    <name evidence="3" type="ordered locus">Dtur_0526</name>
</gene>
<dbReference type="SMART" id="SM00226">
    <property type="entry name" value="LMWPc"/>
    <property type="match status" value="1"/>
</dbReference>
<dbReference type="eggNOG" id="COG0394">
    <property type="taxonomic scope" value="Bacteria"/>
</dbReference>
<dbReference type="STRING" id="515635.Dtur_0526"/>